<reference evidence="2" key="1">
    <citation type="submission" date="2018-08" db="EMBL/GenBank/DDBJ databases">
        <title>Draft genome sequence of azole-resistant Aspergillus thermomutatus (Neosartorya pseudofischeri) strain HMR AF 39, isolated from a human nasal aspirate.</title>
        <authorList>
            <person name="Parent-Michaud M."/>
            <person name="Dufresne P.J."/>
            <person name="Fournier E."/>
            <person name="Martineau C."/>
            <person name="Moreira S."/>
            <person name="Perkins V."/>
            <person name="De Repentigny L."/>
            <person name="Dufresne S.F."/>
        </authorList>
    </citation>
    <scope>NUCLEOTIDE SEQUENCE [LARGE SCALE GENOMIC DNA]</scope>
    <source>
        <strain evidence="2">HMR AF 39</strain>
    </source>
</reference>
<evidence type="ECO:0000256" key="1">
    <source>
        <dbReference type="SAM" id="MobiDB-lite"/>
    </source>
</evidence>
<dbReference type="AlphaFoldDB" id="A0A397GJ38"/>
<dbReference type="Proteomes" id="UP000215305">
    <property type="component" value="Unassembled WGS sequence"/>
</dbReference>
<accession>A0A397GJ38</accession>
<comment type="caution">
    <text evidence="2">The sequence shown here is derived from an EMBL/GenBank/DDBJ whole genome shotgun (WGS) entry which is preliminary data.</text>
</comment>
<dbReference type="EMBL" id="NKHU02000159">
    <property type="protein sequence ID" value="RHZ50507.1"/>
    <property type="molecule type" value="Genomic_DNA"/>
</dbReference>
<dbReference type="VEuPathDB" id="FungiDB:CDV56_103115"/>
<proteinExistence type="predicted"/>
<dbReference type="RefSeq" id="XP_026612749.1">
    <property type="nucleotide sequence ID" value="XM_026756734.1"/>
</dbReference>
<gene>
    <name evidence="2" type="ORF">CDV56_103115</name>
</gene>
<organism evidence="2 3">
    <name type="scientific">Aspergillus thermomutatus</name>
    <name type="common">Neosartorya pseudofischeri</name>
    <dbReference type="NCBI Taxonomy" id="41047"/>
    <lineage>
        <taxon>Eukaryota</taxon>
        <taxon>Fungi</taxon>
        <taxon>Dikarya</taxon>
        <taxon>Ascomycota</taxon>
        <taxon>Pezizomycotina</taxon>
        <taxon>Eurotiomycetes</taxon>
        <taxon>Eurotiomycetidae</taxon>
        <taxon>Eurotiales</taxon>
        <taxon>Aspergillaceae</taxon>
        <taxon>Aspergillus</taxon>
        <taxon>Aspergillus subgen. Fumigati</taxon>
    </lineage>
</organism>
<sequence>MNSGASPVEKKPDYLQPLSERSERRVKKEMFRPSGLPSPQFAISNVIWAEDGTTSFMLDLQDRELFNRFHYRTLYSLGDSALVEIYEKHLFGLCFACPFLMHGSLAVTAVHDRYLGVAPPYRRSLRESYHLSQCTTLFNRWLCQPIKEEHKDPLWATAGSLAILTFSSIHACFPEEAWPLGVPDSADLEWLRIGTGKMTLWNLVNPLRPESVFRAMSGIFANMHRPLPKNGTDGVSVELVQLCGLDESSTQENNPYFAVAHSLSRLLAASKGEAPQGAVIQVLRHMHDEFGTRLGEKDPVALLLLCLWYTRARASKWWIDIRARYELPAICTYLQRYHSGDSIIQALIPWDEIKVLV</sequence>
<dbReference type="OrthoDB" id="3031538at2759"/>
<dbReference type="PANTHER" id="PTHR47784:SF9">
    <property type="entry name" value="ZN(II)2CYS6 TRANSCRIPTION FACTOR (EUROFUNG)"/>
    <property type="match status" value="1"/>
</dbReference>
<dbReference type="GO" id="GO:0001228">
    <property type="term" value="F:DNA-binding transcription activator activity, RNA polymerase II-specific"/>
    <property type="evidence" value="ECO:0007669"/>
    <property type="project" value="TreeGrafter"/>
</dbReference>
<evidence type="ECO:0008006" key="4">
    <source>
        <dbReference type="Google" id="ProtNLM"/>
    </source>
</evidence>
<feature type="region of interest" description="Disordered" evidence="1">
    <location>
        <begin position="1"/>
        <end position="22"/>
    </location>
</feature>
<protein>
    <recommendedName>
        <fullName evidence="4">C6 finger domain protein</fullName>
    </recommendedName>
</protein>
<evidence type="ECO:0000313" key="2">
    <source>
        <dbReference type="EMBL" id="RHZ50507.1"/>
    </source>
</evidence>
<evidence type="ECO:0000313" key="3">
    <source>
        <dbReference type="Proteomes" id="UP000215305"/>
    </source>
</evidence>
<dbReference type="InterPro" id="IPR053157">
    <property type="entry name" value="Sterol_Uptake_Regulator"/>
</dbReference>
<dbReference type="GeneID" id="38125089"/>
<name>A0A397GJ38_ASPTH</name>
<keyword evidence="3" id="KW-1185">Reference proteome</keyword>
<dbReference type="PANTHER" id="PTHR47784">
    <property type="entry name" value="STEROL UPTAKE CONTROL PROTEIN 2"/>
    <property type="match status" value="1"/>
</dbReference>